<dbReference type="RefSeq" id="WP_317074879.1">
    <property type="nucleotide sequence ID" value="NZ_CP166302.1"/>
</dbReference>
<organism evidence="8 9">
    <name type="scientific">Oceanimonas smirnovii</name>
    <dbReference type="NCBI Taxonomy" id="264574"/>
    <lineage>
        <taxon>Bacteria</taxon>
        <taxon>Pseudomonadati</taxon>
        <taxon>Pseudomonadota</taxon>
        <taxon>Gammaproteobacteria</taxon>
        <taxon>Aeromonadales</taxon>
        <taxon>Aeromonadaceae</taxon>
        <taxon>Oceanimonas</taxon>
    </lineage>
</organism>
<feature type="transmembrane region" description="Helical" evidence="6">
    <location>
        <begin position="294"/>
        <end position="321"/>
    </location>
</feature>
<sequence length="397" mass="41277">MIKGNYLNKSILAPFSAIYGVGLAPLLILPFIFTSVMGEFGVGESAAGSLITYYIATMCIASLAVAPIIGKAPRRTLTLVATLIAIAGSLGVMAADSYDQAVAAFVFAGIGSGIALSCGNAVVAGYKKPDESIHKIVLIGTILMVVLLNLVPSAIGYWSLAGAMAVLAVVHVLLLPFILMLPQHPDPARQQENEARSTLSVLLKPVSLAILAMVGFYFIRDTMVWVFAEHIGTSRIGMSPDSLGFLFGIHGTTSLLGPVILLWAGKYLGRGTLLVLGIVASGVITHMVTQTDSYPVYTAIVVLWSTAHFFTYSCMMALASVADTKGRIAAAAGSAVMAGTAVAPALAGYAFDLGGYGTLGYFVAAAVLLTLVSGLYALYALRRAEAGQPAAAMMQAD</sequence>
<dbReference type="InterPro" id="IPR050189">
    <property type="entry name" value="MFS_Efflux_Transporters"/>
</dbReference>
<feature type="transmembrane region" description="Helical" evidence="6">
    <location>
        <begin position="53"/>
        <end position="70"/>
    </location>
</feature>
<feature type="transmembrane region" description="Helical" evidence="6">
    <location>
        <begin position="101"/>
        <end position="124"/>
    </location>
</feature>
<proteinExistence type="predicted"/>
<feature type="transmembrane region" description="Helical" evidence="6">
    <location>
        <begin position="136"/>
        <end position="155"/>
    </location>
</feature>
<keyword evidence="9" id="KW-1185">Reference proteome</keyword>
<dbReference type="Pfam" id="PF07690">
    <property type="entry name" value="MFS_1"/>
    <property type="match status" value="1"/>
</dbReference>
<feature type="transmembrane region" description="Helical" evidence="6">
    <location>
        <begin position="201"/>
        <end position="219"/>
    </location>
</feature>
<dbReference type="InterPro" id="IPR020846">
    <property type="entry name" value="MFS_dom"/>
</dbReference>
<dbReference type="InterPro" id="IPR036259">
    <property type="entry name" value="MFS_trans_sf"/>
</dbReference>
<comment type="caution">
    <text evidence="8">The sequence shown here is derived from an EMBL/GenBank/DDBJ whole genome shotgun (WGS) entry which is preliminary data.</text>
</comment>
<dbReference type="EMBL" id="JBGFTR010000005">
    <property type="protein sequence ID" value="MFH7564582.1"/>
    <property type="molecule type" value="Genomic_DNA"/>
</dbReference>
<keyword evidence="3 6" id="KW-0812">Transmembrane</keyword>
<dbReference type="Proteomes" id="UP001610706">
    <property type="component" value="Unassembled WGS sequence"/>
</dbReference>
<feature type="transmembrane region" description="Helical" evidence="6">
    <location>
        <begin position="12"/>
        <end position="33"/>
    </location>
</feature>
<feature type="transmembrane region" description="Helical" evidence="6">
    <location>
        <begin position="359"/>
        <end position="379"/>
    </location>
</feature>
<protein>
    <submittedName>
        <fullName evidence="8">MFS transporter</fullName>
    </submittedName>
</protein>
<feature type="transmembrane region" description="Helical" evidence="6">
    <location>
        <begin position="328"/>
        <end position="347"/>
    </location>
</feature>
<feature type="transmembrane region" description="Helical" evidence="6">
    <location>
        <begin position="243"/>
        <end position="264"/>
    </location>
</feature>
<evidence type="ECO:0000256" key="3">
    <source>
        <dbReference type="ARBA" id="ARBA00022692"/>
    </source>
</evidence>
<dbReference type="PROSITE" id="PS50850">
    <property type="entry name" value="MFS"/>
    <property type="match status" value="1"/>
</dbReference>
<evidence type="ECO:0000256" key="1">
    <source>
        <dbReference type="ARBA" id="ARBA00004651"/>
    </source>
</evidence>
<evidence type="ECO:0000256" key="5">
    <source>
        <dbReference type="ARBA" id="ARBA00023136"/>
    </source>
</evidence>
<gene>
    <name evidence="8" type="ORF">AB9R89_04505</name>
</gene>
<feature type="transmembrane region" description="Helical" evidence="6">
    <location>
        <begin position="271"/>
        <end position="288"/>
    </location>
</feature>
<dbReference type="SUPFAM" id="SSF103473">
    <property type="entry name" value="MFS general substrate transporter"/>
    <property type="match status" value="1"/>
</dbReference>
<evidence type="ECO:0000313" key="8">
    <source>
        <dbReference type="EMBL" id="MFH7564582.1"/>
    </source>
</evidence>
<feature type="transmembrane region" description="Helical" evidence="6">
    <location>
        <begin position="77"/>
        <end position="95"/>
    </location>
</feature>
<evidence type="ECO:0000256" key="2">
    <source>
        <dbReference type="ARBA" id="ARBA00022475"/>
    </source>
</evidence>
<dbReference type="InterPro" id="IPR011701">
    <property type="entry name" value="MFS"/>
</dbReference>
<keyword evidence="5 6" id="KW-0472">Membrane</keyword>
<name>A0ABW7NZD7_9GAMM</name>
<keyword evidence="4 6" id="KW-1133">Transmembrane helix</keyword>
<comment type="subcellular location">
    <subcellularLocation>
        <location evidence="1">Cell membrane</location>
        <topology evidence="1">Multi-pass membrane protein</topology>
    </subcellularLocation>
</comment>
<evidence type="ECO:0000313" key="9">
    <source>
        <dbReference type="Proteomes" id="UP001610706"/>
    </source>
</evidence>
<dbReference type="PANTHER" id="PTHR43124">
    <property type="entry name" value="PURINE EFFLUX PUMP PBUE"/>
    <property type="match status" value="1"/>
</dbReference>
<evidence type="ECO:0000256" key="6">
    <source>
        <dbReference type="SAM" id="Phobius"/>
    </source>
</evidence>
<feature type="transmembrane region" description="Helical" evidence="6">
    <location>
        <begin position="161"/>
        <end position="181"/>
    </location>
</feature>
<dbReference type="Gene3D" id="1.20.1250.20">
    <property type="entry name" value="MFS general substrate transporter like domains"/>
    <property type="match status" value="2"/>
</dbReference>
<feature type="domain" description="Major facilitator superfamily (MFS) profile" evidence="7">
    <location>
        <begin position="10"/>
        <end position="382"/>
    </location>
</feature>
<evidence type="ECO:0000256" key="4">
    <source>
        <dbReference type="ARBA" id="ARBA00022989"/>
    </source>
</evidence>
<accession>A0ABW7NZD7</accession>
<keyword evidence="2" id="KW-1003">Cell membrane</keyword>
<evidence type="ECO:0000259" key="7">
    <source>
        <dbReference type="PROSITE" id="PS50850"/>
    </source>
</evidence>
<dbReference type="PANTHER" id="PTHR43124:SF10">
    <property type="entry name" value="PURINE EFFLUX PUMP PBUE"/>
    <property type="match status" value="1"/>
</dbReference>
<reference evidence="8 9" key="1">
    <citation type="submission" date="2024-08" db="EMBL/GenBank/DDBJ databases">
        <title>Oceanimonas smirnovii Genome sequencing and assembly.</title>
        <authorList>
            <person name="Tang B."/>
        </authorList>
    </citation>
    <scope>NUCLEOTIDE SEQUENCE [LARGE SCALE GENOMIC DNA]</scope>
    <source>
        <strain evidence="8 9">OS2020-119</strain>
    </source>
</reference>